<dbReference type="Proteomes" id="UP000603641">
    <property type="component" value="Unassembled WGS sequence"/>
</dbReference>
<dbReference type="Pfam" id="PF19567">
    <property type="entry name" value="CpsB_CapC"/>
    <property type="match status" value="1"/>
</dbReference>
<dbReference type="PIRSF" id="PIRSF016557">
    <property type="entry name" value="Caps_synth_CpsB"/>
    <property type="match status" value="1"/>
</dbReference>
<evidence type="ECO:0000313" key="7">
    <source>
        <dbReference type="Proteomes" id="UP000603641"/>
    </source>
</evidence>
<dbReference type="InterPro" id="IPR016667">
    <property type="entry name" value="Caps_polysacc_synth_CpsB/CapC"/>
</dbReference>
<organism evidence="6 7">
    <name type="scientific">Fictibacillus norfolkensis</name>
    <dbReference type="NCBI Taxonomy" id="2762233"/>
    <lineage>
        <taxon>Bacteria</taxon>
        <taxon>Bacillati</taxon>
        <taxon>Bacillota</taxon>
        <taxon>Bacilli</taxon>
        <taxon>Bacillales</taxon>
        <taxon>Fictibacillaceae</taxon>
        <taxon>Fictibacillus</taxon>
    </lineage>
</organism>
<keyword evidence="3 5" id="KW-0904">Protein phosphatase</keyword>
<dbReference type="EMBL" id="JACSQM010000005">
    <property type="protein sequence ID" value="MBD7964920.1"/>
    <property type="molecule type" value="Genomic_DNA"/>
</dbReference>
<dbReference type="SUPFAM" id="SSF89550">
    <property type="entry name" value="PHP domain-like"/>
    <property type="match status" value="1"/>
</dbReference>
<accession>A0ABR8SNC6</accession>
<protein>
    <recommendedName>
        <fullName evidence="5">Tyrosine-protein phosphatase</fullName>
        <ecNumber evidence="5">3.1.3.48</ecNumber>
    </recommendedName>
</protein>
<dbReference type="RefSeq" id="WP_191754192.1">
    <property type="nucleotide sequence ID" value="NZ_JACSQM010000005.1"/>
</dbReference>
<reference evidence="6 7" key="1">
    <citation type="submission" date="2020-08" db="EMBL/GenBank/DDBJ databases">
        <title>A Genomic Blueprint of the Chicken Gut Microbiome.</title>
        <authorList>
            <person name="Gilroy R."/>
            <person name="Ravi A."/>
            <person name="Getino M."/>
            <person name="Pursley I."/>
            <person name="Horton D.L."/>
            <person name="Alikhan N.-F."/>
            <person name="Baker D."/>
            <person name="Gharbi K."/>
            <person name="Hall N."/>
            <person name="Watson M."/>
            <person name="Adriaenssens E.M."/>
            <person name="Foster-Nyarko E."/>
            <person name="Jarju S."/>
            <person name="Secka A."/>
            <person name="Antonio M."/>
            <person name="Oren A."/>
            <person name="Chaudhuri R."/>
            <person name="La Ragione R.M."/>
            <person name="Hildebrand F."/>
            <person name="Pallen M.J."/>
        </authorList>
    </citation>
    <scope>NUCLEOTIDE SEQUENCE [LARGE SCALE GENOMIC DNA]</scope>
    <source>
        <strain evidence="6 7">Sa2CUA10</strain>
    </source>
</reference>
<dbReference type="InterPro" id="IPR016195">
    <property type="entry name" value="Pol/histidinol_Pase-like"/>
</dbReference>
<keyword evidence="2 5" id="KW-0378">Hydrolase</keyword>
<evidence type="ECO:0000313" key="6">
    <source>
        <dbReference type="EMBL" id="MBD7964920.1"/>
    </source>
</evidence>
<comment type="similarity">
    <text evidence="1 5">Belongs to the metallo-dependent hydrolases superfamily. CpsB/CapC family.</text>
</comment>
<evidence type="ECO:0000256" key="4">
    <source>
        <dbReference type="ARBA" id="ARBA00051722"/>
    </source>
</evidence>
<evidence type="ECO:0000256" key="1">
    <source>
        <dbReference type="ARBA" id="ARBA00005750"/>
    </source>
</evidence>
<dbReference type="Gene3D" id="3.20.20.140">
    <property type="entry name" value="Metal-dependent hydrolases"/>
    <property type="match status" value="1"/>
</dbReference>
<comment type="caution">
    <text evidence="6">The sequence shown here is derived from an EMBL/GenBank/DDBJ whole genome shotgun (WGS) entry which is preliminary data.</text>
</comment>
<sequence length="255" mass="29288">MIDIHSHILPDIDDGAQNLEQAISMAETAVLEGITHLYATPHHRNGRYENEKPSILHHVDFFNKELQQRNIPLHILPGQEIRIYKELIDDLDGNVLIPLHHQSKYLLIELPSNQVPAYAAEILYELTLRNYTPIIVHPERNSEIIENPDILYDFIITGALSQITASSVIGNFGKKIMNFSHDLIQSNMAHFVASDAHNTTSRGFHLTKAYETIQKQYGIDRRFYLQENAEIVMKGESIYIEQPSHVRKKKFLGIF</sequence>
<dbReference type="EC" id="3.1.3.48" evidence="5"/>
<evidence type="ECO:0000256" key="2">
    <source>
        <dbReference type="ARBA" id="ARBA00022801"/>
    </source>
</evidence>
<dbReference type="PANTHER" id="PTHR39181:SF1">
    <property type="entry name" value="TYROSINE-PROTEIN PHOSPHATASE YWQE"/>
    <property type="match status" value="1"/>
</dbReference>
<keyword evidence="7" id="KW-1185">Reference proteome</keyword>
<gene>
    <name evidence="6" type="ORF">H9648_12730</name>
</gene>
<evidence type="ECO:0000256" key="5">
    <source>
        <dbReference type="PIRNR" id="PIRNR016557"/>
    </source>
</evidence>
<dbReference type="PANTHER" id="PTHR39181">
    <property type="entry name" value="TYROSINE-PROTEIN PHOSPHATASE YWQE"/>
    <property type="match status" value="1"/>
</dbReference>
<name>A0ABR8SNC6_9BACL</name>
<evidence type="ECO:0000256" key="3">
    <source>
        <dbReference type="ARBA" id="ARBA00022912"/>
    </source>
</evidence>
<comment type="catalytic activity">
    <reaction evidence="4 5">
        <text>O-phospho-L-tyrosyl-[protein] + H2O = L-tyrosyl-[protein] + phosphate</text>
        <dbReference type="Rhea" id="RHEA:10684"/>
        <dbReference type="Rhea" id="RHEA-COMP:10136"/>
        <dbReference type="Rhea" id="RHEA-COMP:20101"/>
        <dbReference type="ChEBI" id="CHEBI:15377"/>
        <dbReference type="ChEBI" id="CHEBI:43474"/>
        <dbReference type="ChEBI" id="CHEBI:46858"/>
        <dbReference type="ChEBI" id="CHEBI:61978"/>
        <dbReference type="EC" id="3.1.3.48"/>
    </reaction>
</comment>
<proteinExistence type="inferred from homology"/>